<dbReference type="GO" id="GO:0019722">
    <property type="term" value="P:calcium-mediated signaling"/>
    <property type="evidence" value="ECO:0007669"/>
    <property type="project" value="TreeGrafter"/>
</dbReference>
<dbReference type="PRINTS" id="PR00993">
    <property type="entry name" value="BRADYKINNB1R"/>
</dbReference>
<reference evidence="16" key="3">
    <citation type="submission" date="2025-09" db="UniProtKB">
        <authorList>
            <consortium name="Ensembl"/>
        </authorList>
    </citation>
    <scope>IDENTIFICATION</scope>
    <source>
        <strain evidence="16">Thorbecke</strain>
    </source>
</reference>
<dbReference type="PRINTS" id="PR00425">
    <property type="entry name" value="BRADYKININR"/>
</dbReference>
<dbReference type="AlphaFoldDB" id="G1U0G9"/>
<feature type="transmembrane region" description="Helical" evidence="14">
    <location>
        <begin position="436"/>
        <end position="459"/>
    </location>
</feature>
<keyword evidence="4 14" id="KW-0812">Transmembrane</keyword>
<dbReference type="Bgee" id="ENSOCUG00000026468">
    <property type="expression patterns" value="Expressed in ovary and 11 other cell types or tissues"/>
</dbReference>
<proteinExistence type="predicted"/>
<dbReference type="GeneTree" id="ENSGT01130000278308"/>
<keyword evidence="3" id="KW-1003">Cell membrane</keyword>
<dbReference type="GO" id="GO:0060326">
    <property type="term" value="P:cell chemotaxis"/>
    <property type="evidence" value="ECO:0007669"/>
    <property type="project" value="TreeGrafter"/>
</dbReference>
<feature type="transmembrane region" description="Helical" evidence="14">
    <location>
        <begin position="218"/>
        <end position="237"/>
    </location>
</feature>
<organism evidence="16 17">
    <name type="scientific">Oryctolagus cuniculus</name>
    <name type="common">Rabbit</name>
    <dbReference type="NCBI Taxonomy" id="9986"/>
    <lineage>
        <taxon>Eukaryota</taxon>
        <taxon>Metazoa</taxon>
        <taxon>Chordata</taxon>
        <taxon>Craniata</taxon>
        <taxon>Vertebrata</taxon>
        <taxon>Euteleostomi</taxon>
        <taxon>Mammalia</taxon>
        <taxon>Eutheria</taxon>
        <taxon>Euarchontoglires</taxon>
        <taxon>Glires</taxon>
        <taxon>Lagomorpha</taxon>
        <taxon>Leporidae</taxon>
        <taxon>Oryctolagus</taxon>
    </lineage>
</organism>
<dbReference type="GO" id="GO:0016493">
    <property type="term" value="F:C-C chemokine receptor activity"/>
    <property type="evidence" value="ECO:0007669"/>
    <property type="project" value="TreeGrafter"/>
</dbReference>
<dbReference type="Pfam" id="PF00001">
    <property type="entry name" value="7tm_1"/>
    <property type="match status" value="1"/>
</dbReference>
<dbReference type="FunCoup" id="G1U0G9">
    <property type="interactions" value="292"/>
</dbReference>
<dbReference type="GO" id="GO:0009897">
    <property type="term" value="C:external side of plasma membrane"/>
    <property type="evidence" value="ECO:0007669"/>
    <property type="project" value="TreeGrafter"/>
</dbReference>
<dbReference type="Ensembl" id="ENSOCUT00000026309.2">
    <property type="protein sequence ID" value="ENSOCUP00000022849.2"/>
    <property type="gene ID" value="ENSOCUG00000026468.3"/>
</dbReference>
<feature type="domain" description="G-protein coupled receptors family 1 profile" evidence="15">
    <location>
        <begin position="198"/>
        <end position="456"/>
    </location>
</feature>
<reference evidence="16" key="2">
    <citation type="submission" date="2025-08" db="UniProtKB">
        <authorList>
            <consortium name="Ensembl"/>
        </authorList>
    </citation>
    <scope>IDENTIFICATION</scope>
    <source>
        <strain evidence="16">Thorbecke</strain>
    </source>
</reference>
<keyword evidence="8" id="KW-1015">Disulfide bond</keyword>
<dbReference type="PANTHER" id="PTHR10489">
    <property type="entry name" value="CELL ADHESION MOLECULE"/>
    <property type="match status" value="1"/>
</dbReference>
<evidence type="ECO:0000256" key="13">
    <source>
        <dbReference type="SAM" id="MobiDB-lite"/>
    </source>
</evidence>
<dbReference type="Proteomes" id="UP000001811">
    <property type="component" value="Unplaced"/>
</dbReference>
<dbReference type="GO" id="GO:0009612">
    <property type="term" value="P:response to mechanical stimulus"/>
    <property type="evidence" value="ECO:0007669"/>
    <property type="project" value="InterPro"/>
</dbReference>
<dbReference type="Gene3D" id="1.20.1070.10">
    <property type="entry name" value="Rhodopsin 7-helix transmembrane proteins"/>
    <property type="match status" value="1"/>
</dbReference>
<dbReference type="PROSITE" id="PS50262">
    <property type="entry name" value="G_PROTEIN_RECEP_F1_2"/>
    <property type="match status" value="1"/>
</dbReference>
<dbReference type="InterPro" id="IPR017452">
    <property type="entry name" value="GPCR_Rhodpsn_7TM"/>
</dbReference>
<dbReference type="GO" id="GO:0006955">
    <property type="term" value="P:immune response"/>
    <property type="evidence" value="ECO:0007669"/>
    <property type="project" value="TreeGrafter"/>
</dbReference>
<dbReference type="GO" id="GO:0019957">
    <property type="term" value="F:C-C chemokine binding"/>
    <property type="evidence" value="ECO:0007669"/>
    <property type="project" value="TreeGrafter"/>
</dbReference>
<evidence type="ECO:0000256" key="2">
    <source>
        <dbReference type="ARBA" id="ARBA00021062"/>
    </source>
</evidence>
<dbReference type="SUPFAM" id="SSF81321">
    <property type="entry name" value="Family A G protein-coupled receptor-like"/>
    <property type="match status" value="1"/>
</dbReference>
<gene>
    <name evidence="16" type="primary">BDKRB1</name>
</gene>
<reference evidence="16 17" key="1">
    <citation type="journal article" date="2011" name="Nature">
        <title>A high-resolution map of human evolutionary constraint using 29 mammals.</title>
        <authorList>
            <person name="Lindblad-Toh K."/>
            <person name="Garber M."/>
            <person name="Zuk O."/>
            <person name="Lin M.F."/>
            <person name="Parker B.J."/>
            <person name="Washietl S."/>
            <person name="Kheradpour P."/>
            <person name="Ernst J."/>
            <person name="Jordan G."/>
            <person name="Mauceli E."/>
            <person name="Ward L.D."/>
            <person name="Lowe C.B."/>
            <person name="Holloway A.K."/>
            <person name="Clamp M."/>
            <person name="Gnerre S."/>
            <person name="Alfoldi J."/>
            <person name="Beal K."/>
            <person name="Chang J."/>
            <person name="Clawson H."/>
            <person name="Cuff J."/>
            <person name="Di Palma F."/>
            <person name="Fitzgerald S."/>
            <person name="Flicek P."/>
            <person name="Guttman M."/>
            <person name="Hubisz M.J."/>
            <person name="Jaffe D.B."/>
            <person name="Jungreis I."/>
            <person name="Kent W.J."/>
            <person name="Kostka D."/>
            <person name="Lara M."/>
            <person name="Martins A.L."/>
            <person name="Massingham T."/>
            <person name="Moltke I."/>
            <person name="Raney B.J."/>
            <person name="Rasmussen M.D."/>
            <person name="Robinson J."/>
            <person name="Stark A."/>
            <person name="Vilella A.J."/>
            <person name="Wen J."/>
            <person name="Xie X."/>
            <person name="Zody M.C."/>
            <person name="Baldwin J."/>
            <person name="Bloom T."/>
            <person name="Chin C.W."/>
            <person name="Heiman D."/>
            <person name="Nicol R."/>
            <person name="Nusbaum C."/>
            <person name="Young S."/>
            <person name="Wilkinson J."/>
            <person name="Worley K.C."/>
            <person name="Kovar C.L."/>
            <person name="Muzny D.M."/>
            <person name="Gibbs R.A."/>
            <person name="Cree A."/>
            <person name="Dihn H.H."/>
            <person name="Fowler G."/>
            <person name="Jhangiani S."/>
            <person name="Joshi V."/>
            <person name="Lee S."/>
            <person name="Lewis L.R."/>
            <person name="Nazareth L.V."/>
            <person name="Okwuonu G."/>
            <person name="Santibanez J."/>
            <person name="Warren W.C."/>
            <person name="Mardis E.R."/>
            <person name="Weinstock G.M."/>
            <person name="Wilson R.K."/>
            <person name="Delehaunty K."/>
            <person name="Dooling D."/>
            <person name="Fronik C."/>
            <person name="Fulton L."/>
            <person name="Fulton B."/>
            <person name="Graves T."/>
            <person name="Minx P."/>
            <person name="Sodergren E."/>
            <person name="Birney E."/>
            <person name="Margulies E.H."/>
            <person name="Herrero J."/>
            <person name="Green E.D."/>
            <person name="Haussler D."/>
            <person name="Siepel A."/>
            <person name="Goldman N."/>
            <person name="Pollard K.S."/>
            <person name="Pedersen J.S."/>
            <person name="Lander E.S."/>
            <person name="Kellis M."/>
        </authorList>
    </citation>
    <scope>NUCLEOTIDE SEQUENCE [LARGE SCALE GENOMIC DNA]</scope>
    <source>
        <strain evidence="17">Thorbecke</strain>
    </source>
</reference>
<evidence type="ECO:0000313" key="17">
    <source>
        <dbReference type="Proteomes" id="UP000001811"/>
    </source>
</evidence>
<dbReference type="InterPro" id="IPR001186">
    <property type="entry name" value="Brdyknn_1_rcpt"/>
</dbReference>
<evidence type="ECO:0000256" key="11">
    <source>
        <dbReference type="ARBA" id="ARBA00023224"/>
    </source>
</evidence>
<feature type="compositionally biased region" description="Basic and acidic residues" evidence="13">
    <location>
        <begin position="21"/>
        <end position="32"/>
    </location>
</feature>
<dbReference type="InterPro" id="IPR050119">
    <property type="entry name" value="CCR1-9-like"/>
</dbReference>
<evidence type="ECO:0000256" key="1">
    <source>
        <dbReference type="ARBA" id="ARBA00004651"/>
    </source>
</evidence>
<dbReference type="InParanoid" id="G1U0G9"/>
<evidence type="ECO:0000256" key="6">
    <source>
        <dbReference type="ARBA" id="ARBA00023040"/>
    </source>
</evidence>
<feature type="transmembrane region" description="Helical" evidence="14">
    <location>
        <begin position="187"/>
        <end position="209"/>
    </location>
</feature>
<keyword evidence="9" id="KW-0675">Receptor</keyword>
<evidence type="ECO:0000256" key="8">
    <source>
        <dbReference type="ARBA" id="ARBA00023157"/>
    </source>
</evidence>
<dbReference type="FunFam" id="1.20.1070.10:FF:000295">
    <property type="entry name" value="B1 bradykinin receptor"/>
    <property type="match status" value="1"/>
</dbReference>
<keyword evidence="17" id="KW-1185">Reference proteome</keyword>
<feature type="transmembrane region" description="Helical" evidence="14">
    <location>
        <begin position="394"/>
        <end position="416"/>
    </location>
</feature>
<evidence type="ECO:0000256" key="4">
    <source>
        <dbReference type="ARBA" id="ARBA00022692"/>
    </source>
</evidence>
<feature type="transmembrane region" description="Helical" evidence="14">
    <location>
        <begin position="249"/>
        <end position="276"/>
    </location>
</feature>
<comment type="function">
    <text evidence="12">This is a receptor for bradykinin. Could be a factor in chronic pain and inflammation.</text>
</comment>
<name>G1U0G9_RABIT</name>
<evidence type="ECO:0000256" key="9">
    <source>
        <dbReference type="ARBA" id="ARBA00023170"/>
    </source>
</evidence>
<dbReference type="PRINTS" id="PR00237">
    <property type="entry name" value="GPCRRHODOPSN"/>
</dbReference>
<keyword evidence="6" id="KW-0297">G-protein coupled receptor</keyword>
<dbReference type="PANTHER" id="PTHR10489:SF957">
    <property type="entry name" value="B2 BRADYKININ RECEPTOR"/>
    <property type="match status" value="1"/>
</dbReference>
<evidence type="ECO:0000259" key="15">
    <source>
        <dbReference type="PROSITE" id="PS50262"/>
    </source>
</evidence>
<keyword evidence="5 14" id="KW-1133">Transmembrane helix</keyword>
<dbReference type="SMR" id="G1U0G9"/>
<keyword evidence="7 14" id="KW-0472">Membrane</keyword>
<evidence type="ECO:0000256" key="7">
    <source>
        <dbReference type="ARBA" id="ARBA00023136"/>
    </source>
</evidence>
<dbReference type="GO" id="GO:0007204">
    <property type="term" value="P:positive regulation of cytosolic calcium ion concentration"/>
    <property type="evidence" value="ECO:0007669"/>
    <property type="project" value="TreeGrafter"/>
</dbReference>
<sequence length="497" mass="55635">MSQPVSQLPVCITGPRLMDSWRRGLHGQDSKDGSQVGSRLKKKKKKVLQNPQTHRSQLGAGLRPPLGASGRCEPFGKAATPTCAQAQIWSRVAAPGCYPSQESPVRSLEARWYYLRRPHSHRQLPPPAEASRSPERLPVPAESLWMASQGPLELQPSNQSQLAPPNATSCSGAPDAWDLLHRLLPTFIIAIFTLGLLGNSFVLSVFLLARRRLSVAEIYLANLAASDLVFVLGLPFWAENVRNQFDWPFGAALCRIVNGVIKANLFISIFLVVAISQDRYRVLVHPMASRRGRRRRRAQATCALIWLAGGLLSTPTFVLRSVRAVPELNVSACILLLPHEAWHWLRMVELNLLGFLLPLAAILFFNCHILASLRRRGERVPSRCGGPRDSKSTALILTLVASFLVCWAPYHFFAFLECLWQVHAIGGCFWEEFTDLGLQLSNFSAFVNSCLNPVIYVFVGRLFRTKVWELCQQCSPRSLAPVSSSRRKEMLWGFWRN</sequence>
<keyword evidence="10" id="KW-0325">Glycoprotein</keyword>
<dbReference type="InterPro" id="IPR000496">
    <property type="entry name" value="Brdyknn_rcpt"/>
</dbReference>
<evidence type="ECO:0000256" key="5">
    <source>
        <dbReference type="ARBA" id="ARBA00022989"/>
    </source>
</evidence>
<feature type="region of interest" description="Disordered" evidence="13">
    <location>
        <begin position="21"/>
        <end position="65"/>
    </location>
</feature>
<evidence type="ECO:0000313" key="16">
    <source>
        <dbReference type="Ensembl" id="ENSOCUP00000022849.2"/>
    </source>
</evidence>
<evidence type="ECO:0000256" key="10">
    <source>
        <dbReference type="ARBA" id="ARBA00023180"/>
    </source>
</evidence>
<dbReference type="HOGENOM" id="CLU_009579_8_3_1"/>
<dbReference type="InterPro" id="IPR000276">
    <property type="entry name" value="GPCR_Rhodpsn"/>
</dbReference>
<evidence type="ECO:0000256" key="3">
    <source>
        <dbReference type="ARBA" id="ARBA00022475"/>
    </source>
</evidence>
<comment type="subcellular location">
    <subcellularLocation>
        <location evidence="1">Cell membrane</location>
        <topology evidence="1">Multi-pass membrane protein</topology>
    </subcellularLocation>
</comment>
<evidence type="ECO:0000256" key="12">
    <source>
        <dbReference type="ARBA" id="ARBA00025112"/>
    </source>
</evidence>
<keyword evidence="11" id="KW-0807">Transducer</keyword>
<dbReference type="GO" id="GO:0006954">
    <property type="term" value="P:inflammatory response"/>
    <property type="evidence" value="ECO:0007669"/>
    <property type="project" value="InterPro"/>
</dbReference>
<accession>G1U0G9</accession>
<feature type="transmembrane region" description="Helical" evidence="14">
    <location>
        <begin position="297"/>
        <end position="319"/>
    </location>
</feature>
<evidence type="ECO:0000256" key="14">
    <source>
        <dbReference type="SAM" id="Phobius"/>
    </source>
</evidence>
<feature type="transmembrane region" description="Helical" evidence="14">
    <location>
        <begin position="352"/>
        <end position="373"/>
    </location>
</feature>
<protein>
    <recommendedName>
        <fullName evidence="2">B1 bradykinin receptor</fullName>
    </recommendedName>
</protein>
<dbReference type="GO" id="GO:0004947">
    <property type="term" value="F:bradykinin receptor activity"/>
    <property type="evidence" value="ECO:0007669"/>
    <property type="project" value="Ensembl"/>
</dbReference>